<evidence type="ECO:0000256" key="3">
    <source>
        <dbReference type="RuleBase" id="RU000363"/>
    </source>
</evidence>
<comment type="similarity">
    <text evidence="1 3">Belongs to the short-chain dehydrogenases/reductases (SDR) family.</text>
</comment>
<evidence type="ECO:0000313" key="4">
    <source>
        <dbReference type="EMBL" id="MBT9312528.1"/>
    </source>
</evidence>
<dbReference type="PANTHER" id="PTHR43115">
    <property type="entry name" value="DEHYDROGENASE/REDUCTASE SDR FAMILY MEMBER 11"/>
    <property type="match status" value="1"/>
</dbReference>
<proteinExistence type="inferred from homology"/>
<sequence>MHNRPIAAITGASSGIGMAIAAQLAAQGYNLALCARRRQRLAELADTLALQYEIEVLTQSVDLRQEAQILSWFDAIAERFQGLDVLVNNAGLGYQQPLTRGDTEKWRETLDVNVIALCICTREAVKLMRQWGDDQGHILHIGSMSGHRVPSSGMYSASKFAVRALTEGLRKELRADGSAIRISSVSPGFVETEFAAKYSGSEEKAQQVYEQFPVLQPQDIANAVGYALGQPAHVQVHDILLRPTQQSS</sequence>
<comment type="caution">
    <text evidence="4">The sequence shown here is derived from an EMBL/GenBank/DDBJ whole genome shotgun (WGS) entry which is preliminary data.</text>
</comment>
<dbReference type="PRINTS" id="PR00081">
    <property type="entry name" value="GDHRDH"/>
</dbReference>
<dbReference type="SUPFAM" id="SSF51735">
    <property type="entry name" value="NAD(P)-binding Rossmann-fold domains"/>
    <property type="match status" value="1"/>
</dbReference>
<dbReference type="PANTHER" id="PTHR43115:SF4">
    <property type="entry name" value="DEHYDROGENASE_REDUCTASE SDR FAMILY MEMBER 11"/>
    <property type="match status" value="1"/>
</dbReference>
<organism evidence="4 5">
    <name type="scientific">Leptothoe kymatousa TAU-MAC 1615</name>
    <dbReference type="NCBI Taxonomy" id="2364775"/>
    <lineage>
        <taxon>Bacteria</taxon>
        <taxon>Bacillati</taxon>
        <taxon>Cyanobacteriota</taxon>
        <taxon>Cyanophyceae</taxon>
        <taxon>Nodosilineales</taxon>
        <taxon>Cymatolegaceae</taxon>
        <taxon>Leptothoe</taxon>
        <taxon>Leptothoe kymatousa</taxon>
    </lineage>
</organism>
<accession>A0ABS5Y3V8</accession>
<dbReference type="InterPro" id="IPR002347">
    <property type="entry name" value="SDR_fam"/>
</dbReference>
<dbReference type="Pfam" id="PF00106">
    <property type="entry name" value="adh_short"/>
    <property type="match status" value="1"/>
</dbReference>
<dbReference type="PRINTS" id="PR00080">
    <property type="entry name" value="SDRFAMILY"/>
</dbReference>
<dbReference type="EMBL" id="JADOER010000009">
    <property type="protein sequence ID" value="MBT9312528.1"/>
    <property type="molecule type" value="Genomic_DNA"/>
</dbReference>
<gene>
    <name evidence="4" type="ORF">IXB28_09945</name>
</gene>
<dbReference type="Proteomes" id="UP001196661">
    <property type="component" value="Unassembled WGS sequence"/>
</dbReference>
<dbReference type="RefSeq" id="WP_215618427.1">
    <property type="nucleotide sequence ID" value="NZ_JADOER010000009.1"/>
</dbReference>
<name>A0ABS5Y3V8_9CYAN</name>
<dbReference type="Gene3D" id="3.40.50.720">
    <property type="entry name" value="NAD(P)-binding Rossmann-like Domain"/>
    <property type="match status" value="1"/>
</dbReference>
<keyword evidence="5" id="KW-1185">Reference proteome</keyword>
<evidence type="ECO:0000256" key="1">
    <source>
        <dbReference type="ARBA" id="ARBA00006484"/>
    </source>
</evidence>
<reference evidence="4 5" key="1">
    <citation type="journal article" date="2021" name="Mar. Drugs">
        <title>Genome Reduction and Secondary Metabolism of the Marine Sponge-Associated Cyanobacterium Leptothoe.</title>
        <authorList>
            <person name="Konstantinou D."/>
            <person name="Popin R.V."/>
            <person name="Fewer D.P."/>
            <person name="Sivonen K."/>
            <person name="Gkelis S."/>
        </authorList>
    </citation>
    <scope>NUCLEOTIDE SEQUENCE [LARGE SCALE GENOMIC DNA]</scope>
    <source>
        <strain evidence="4 5">TAU-MAC 1615</strain>
    </source>
</reference>
<dbReference type="InterPro" id="IPR036291">
    <property type="entry name" value="NAD(P)-bd_dom_sf"/>
</dbReference>
<protein>
    <submittedName>
        <fullName evidence="4">SDR family NAD(P)-dependent oxidoreductase</fullName>
    </submittedName>
</protein>
<keyword evidence="2" id="KW-0560">Oxidoreductase</keyword>
<evidence type="ECO:0000256" key="2">
    <source>
        <dbReference type="ARBA" id="ARBA00023002"/>
    </source>
</evidence>
<evidence type="ECO:0000313" key="5">
    <source>
        <dbReference type="Proteomes" id="UP001196661"/>
    </source>
</evidence>